<dbReference type="Gene3D" id="1.10.287.950">
    <property type="entry name" value="Methyl-accepting chemotaxis protein"/>
    <property type="match status" value="1"/>
</dbReference>
<dbReference type="GO" id="GO:0020037">
    <property type="term" value="F:heme binding"/>
    <property type="evidence" value="ECO:0007669"/>
    <property type="project" value="InterPro"/>
</dbReference>
<evidence type="ECO:0000313" key="4">
    <source>
        <dbReference type="EMBL" id="RUT41688.1"/>
    </source>
</evidence>
<dbReference type="InterPro" id="IPR012292">
    <property type="entry name" value="Globin/Proto"/>
</dbReference>
<dbReference type="Proteomes" id="UP000279446">
    <property type="component" value="Unassembled WGS sequence"/>
</dbReference>
<reference evidence="4 5" key="1">
    <citation type="submission" date="2018-12" db="EMBL/GenBank/DDBJ databases">
        <authorList>
            <person name="Sun L."/>
            <person name="Chen Z."/>
        </authorList>
    </citation>
    <scope>NUCLEOTIDE SEQUENCE [LARGE SCALE GENOMIC DNA]</scope>
    <source>
        <strain evidence="4 5">DSM 15890</strain>
    </source>
</reference>
<dbReference type="Gene3D" id="1.10.490.10">
    <property type="entry name" value="Globins"/>
    <property type="match status" value="1"/>
</dbReference>
<evidence type="ECO:0000256" key="2">
    <source>
        <dbReference type="PROSITE-ProRule" id="PRU00284"/>
    </source>
</evidence>
<dbReference type="PANTHER" id="PTHR32089">
    <property type="entry name" value="METHYL-ACCEPTING CHEMOTAXIS PROTEIN MCPB"/>
    <property type="match status" value="1"/>
</dbReference>
<dbReference type="GO" id="GO:0016020">
    <property type="term" value="C:membrane"/>
    <property type="evidence" value="ECO:0007669"/>
    <property type="project" value="InterPro"/>
</dbReference>
<keyword evidence="5" id="KW-1185">Reference proteome</keyword>
<keyword evidence="1 2" id="KW-0807">Transducer</keyword>
<dbReference type="SMART" id="SM00283">
    <property type="entry name" value="MA"/>
    <property type="match status" value="1"/>
</dbReference>
<dbReference type="InterPro" id="IPR044398">
    <property type="entry name" value="Globin-sensor_dom"/>
</dbReference>
<dbReference type="OrthoDB" id="266313at2"/>
<dbReference type="Pfam" id="PF11563">
    <property type="entry name" value="Protoglobin"/>
    <property type="match status" value="1"/>
</dbReference>
<name>A0A3S1DI41_9BACL</name>
<dbReference type="PANTHER" id="PTHR32089:SF118">
    <property type="entry name" value="HEME-BASED AEROTACTIC TRANSDUCER HEMAT"/>
    <property type="match status" value="1"/>
</dbReference>
<dbReference type="PROSITE" id="PS50111">
    <property type="entry name" value="CHEMOTAXIS_TRANSDUC_2"/>
    <property type="match status" value="1"/>
</dbReference>
<dbReference type="Pfam" id="PF00015">
    <property type="entry name" value="MCPsignal"/>
    <property type="match status" value="1"/>
</dbReference>
<gene>
    <name evidence="4" type="ORF">EJP82_22990</name>
</gene>
<evidence type="ECO:0000259" key="3">
    <source>
        <dbReference type="PROSITE" id="PS50111"/>
    </source>
</evidence>
<dbReference type="GO" id="GO:0019825">
    <property type="term" value="F:oxygen binding"/>
    <property type="evidence" value="ECO:0007669"/>
    <property type="project" value="InterPro"/>
</dbReference>
<sequence>MCLRTRSGDRFMKCPFSTLLKSSTKQELTDATYSIDRIKVITNLDTGPVYLEIEGEQEINEQLRMIDLSASDIELLHQMKPFIEKRIEWITSTFYQSVLDVPKLTEIIIKHSTVERLKMTLQEHLLDMFSGNIDQEFISKRLRIAKVHKKVGLEPKWYLSAFQNLQNAFLKVIYDEIKSEDLRLQMIKTTSKLLSLEQQLVLEAYERENLLEKEQQYEIVKNELKGKITMFSEELEDLSLGTNAAVEELVASSQGVNEAIKRSVQTANESQQLAEAGRSHLQQLNERIGSINERTSVMDQSVQQLDISSRHIQKIVDTVAGIAGQIKLLSLNAKIEAARVGEQGKAFGVVAQEVSKLSENTKDTVTQIAALVQHSASMTSQVVQLIEEVRKLAESGKLQSEATNEVFIHILSSMHNSANEIVAVEGQISELIETIEGIGSSTSQVAASAERLNQVSSDL</sequence>
<evidence type="ECO:0000256" key="1">
    <source>
        <dbReference type="ARBA" id="ARBA00023224"/>
    </source>
</evidence>
<protein>
    <recommendedName>
        <fullName evidence="3">Methyl-accepting transducer domain-containing protein</fullName>
    </recommendedName>
</protein>
<dbReference type="GO" id="GO:0007165">
    <property type="term" value="P:signal transduction"/>
    <property type="evidence" value="ECO:0007669"/>
    <property type="project" value="UniProtKB-KW"/>
</dbReference>
<dbReference type="InterPro" id="IPR009050">
    <property type="entry name" value="Globin-like_sf"/>
</dbReference>
<dbReference type="SUPFAM" id="SSF46458">
    <property type="entry name" value="Globin-like"/>
    <property type="match status" value="1"/>
</dbReference>
<organism evidence="4 5">
    <name type="scientific">Paenibacillus anaericanus</name>
    <dbReference type="NCBI Taxonomy" id="170367"/>
    <lineage>
        <taxon>Bacteria</taxon>
        <taxon>Bacillati</taxon>
        <taxon>Bacillota</taxon>
        <taxon>Bacilli</taxon>
        <taxon>Bacillales</taxon>
        <taxon>Paenibacillaceae</taxon>
        <taxon>Paenibacillus</taxon>
    </lineage>
</organism>
<evidence type="ECO:0000313" key="5">
    <source>
        <dbReference type="Proteomes" id="UP000279446"/>
    </source>
</evidence>
<feature type="domain" description="Methyl-accepting transducer" evidence="3">
    <location>
        <begin position="242"/>
        <end position="459"/>
    </location>
</feature>
<dbReference type="InterPro" id="IPR039379">
    <property type="entry name" value="Protoglobin_sensor_dom"/>
</dbReference>
<dbReference type="AlphaFoldDB" id="A0A3S1DI41"/>
<dbReference type="EMBL" id="RZNY01000028">
    <property type="protein sequence ID" value="RUT41688.1"/>
    <property type="molecule type" value="Genomic_DNA"/>
</dbReference>
<accession>A0A3S1DI41</accession>
<dbReference type="CDD" id="cd01068">
    <property type="entry name" value="globin_sensor"/>
    <property type="match status" value="1"/>
</dbReference>
<comment type="caution">
    <text evidence="4">The sequence shown here is derived from an EMBL/GenBank/DDBJ whole genome shotgun (WGS) entry which is preliminary data.</text>
</comment>
<dbReference type="InterPro" id="IPR004089">
    <property type="entry name" value="MCPsignal_dom"/>
</dbReference>
<proteinExistence type="predicted"/>
<dbReference type="SUPFAM" id="SSF58104">
    <property type="entry name" value="Methyl-accepting chemotaxis protein (MCP) signaling domain"/>
    <property type="match status" value="1"/>
</dbReference>